<proteinExistence type="predicted"/>
<protein>
    <submittedName>
        <fullName evidence="2">Uncharacterized protein</fullName>
    </submittedName>
</protein>
<reference evidence="2 3" key="1">
    <citation type="submission" date="2019-09" db="EMBL/GenBank/DDBJ databases">
        <authorList>
            <person name="Leyn A S."/>
        </authorList>
    </citation>
    <scope>NUCLEOTIDE SEQUENCE [LARGE SCALE GENOMIC DNA]</scope>
    <source>
        <strain evidence="2">AA231_1</strain>
    </source>
</reference>
<dbReference type="EMBL" id="CABVGP010000001">
    <property type="protein sequence ID" value="VVJ18919.1"/>
    <property type="molecule type" value="Genomic_DNA"/>
</dbReference>
<feature type="region of interest" description="Disordered" evidence="1">
    <location>
        <begin position="29"/>
        <end position="51"/>
    </location>
</feature>
<evidence type="ECO:0000256" key="1">
    <source>
        <dbReference type="SAM" id="MobiDB-lite"/>
    </source>
</evidence>
<dbReference type="AlphaFoldDB" id="A0A6I8LV14"/>
<name>A0A6I8LV14_9PSEU</name>
<evidence type="ECO:0000313" key="3">
    <source>
        <dbReference type="Proteomes" id="UP000399805"/>
    </source>
</evidence>
<sequence>MQLHYAERQRLSNQPHPCPRVLSQAVLPSFPFPPGHPAALTRSAERRPGDR</sequence>
<feature type="compositionally biased region" description="Basic and acidic residues" evidence="1">
    <location>
        <begin position="1"/>
        <end position="10"/>
    </location>
</feature>
<evidence type="ECO:0000313" key="2">
    <source>
        <dbReference type="EMBL" id="VVJ18919.1"/>
    </source>
</evidence>
<keyword evidence="3" id="KW-1185">Reference proteome</keyword>
<gene>
    <name evidence="2" type="ORF">AA23TX_03940</name>
</gene>
<accession>A0A6I8LV14</accession>
<feature type="region of interest" description="Disordered" evidence="1">
    <location>
        <begin position="1"/>
        <end position="20"/>
    </location>
</feature>
<organism evidence="2 3">
    <name type="scientific">Amycolatopsis camponoti</name>
    <dbReference type="NCBI Taxonomy" id="2606593"/>
    <lineage>
        <taxon>Bacteria</taxon>
        <taxon>Bacillati</taxon>
        <taxon>Actinomycetota</taxon>
        <taxon>Actinomycetes</taxon>
        <taxon>Pseudonocardiales</taxon>
        <taxon>Pseudonocardiaceae</taxon>
        <taxon>Amycolatopsis</taxon>
    </lineage>
</organism>
<dbReference type="Proteomes" id="UP000399805">
    <property type="component" value="Unassembled WGS sequence"/>
</dbReference>